<name>A0A2T7NI07_POMCA</name>
<feature type="signal peptide" evidence="3">
    <location>
        <begin position="1"/>
        <end position="20"/>
    </location>
</feature>
<organism evidence="5 6">
    <name type="scientific">Pomacea canaliculata</name>
    <name type="common">Golden apple snail</name>
    <dbReference type="NCBI Taxonomy" id="400727"/>
    <lineage>
        <taxon>Eukaryota</taxon>
        <taxon>Metazoa</taxon>
        <taxon>Spiralia</taxon>
        <taxon>Lophotrochozoa</taxon>
        <taxon>Mollusca</taxon>
        <taxon>Gastropoda</taxon>
        <taxon>Caenogastropoda</taxon>
        <taxon>Architaenioglossa</taxon>
        <taxon>Ampullarioidea</taxon>
        <taxon>Ampullariidae</taxon>
        <taxon>Pomacea</taxon>
    </lineage>
</organism>
<feature type="domain" description="Phospholipase A2-like central" evidence="4">
    <location>
        <begin position="132"/>
        <end position="205"/>
    </location>
</feature>
<protein>
    <recommendedName>
        <fullName evidence="4">Phospholipase A2-like central domain-containing protein</fullName>
    </recommendedName>
</protein>
<dbReference type="OrthoDB" id="6075074at2759"/>
<evidence type="ECO:0000259" key="4">
    <source>
        <dbReference type="Pfam" id="PF05826"/>
    </source>
</evidence>
<evidence type="ECO:0000256" key="1">
    <source>
        <dbReference type="ARBA" id="ARBA00004613"/>
    </source>
</evidence>
<dbReference type="Gene3D" id="1.20.90.10">
    <property type="entry name" value="Phospholipase A2 domain"/>
    <property type="match status" value="2"/>
</dbReference>
<dbReference type="PANTHER" id="PTHR12253">
    <property type="entry name" value="RH14732P"/>
    <property type="match status" value="1"/>
</dbReference>
<keyword evidence="2" id="KW-0964">Secreted</keyword>
<dbReference type="GO" id="GO:0004623">
    <property type="term" value="F:phospholipase A2 activity"/>
    <property type="evidence" value="ECO:0007669"/>
    <property type="project" value="InterPro"/>
</dbReference>
<evidence type="ECO:0000256" key="2">
    <source>
        <dbReference type="ARBA" id="ARBA00022525"/>
    </source>
</evidence>
<accession>A0A2T7NI07</accession>
<comment type="subcellular location">
    <subcellularLocation>
        <location evidence="1">Secreted</location>
    </subcellularLocation>
</comment>
<sequence>MARSLCLLVLMGCALHVVESRSRDARQVADDSTNLLPCKGAFVQFVGRTLIDDVRNLSLTIENDEAGSYLCIVKIKSHLEESSQSTRDAQVRPTVSCSEDEFNDLLRQCRDPTARGQSIVTRRDIQKKSLVYPGTVWCGDGNDANGDTTKLGKYNQTDSCCRAHDLCTPYIASWSKDAISGLFNWSLFTRYPSEKRKKQNQNLHEETLNCSEGDMDLLISLCQELTEKNKSRDASVRLKRSLLYPGTVWCGEGNDANGDNTKLGQFADTDSCCRAHDLCTPRILANTNDSTTGLSNDYPFTRSQHLTRLYLVGLGLSGDF</sequence>
<dbReference type="GO" id="GO:0006644">
    <property type="term" value="P:phospholipid metabolic process"/>
    <property type="evidence" value="ECO:0007669"/>
    <property type="project" value="InterPro"/>
</dbReference>
<evidence type="ECO:0000256" key="3">
    <source>
        <dbReference type="SAM" id="SignalP"/>
    </source>
</evidence>
<dbReference type="AlphaFoldDB" id="A0A2T7NI07"/>
<dbReference type="InterPro" id="IPR033113">
    <property type="entry name" value="PLA2_histidine"/>
</dbReference>
<evidence type="ECO:0000313" key="5">
    <source>
        <dbReference type="EMBL" id="PVD20778.1"/>
    </source>
</evidence>
<feature type="domain" description="Phospholipase A2-like central" evidence="4">
    <location>
        <begin position="244"/>
        <end position="304"/>
    </location>
</feature>
<feature type="chain" id="PRO_5015601137" description="Phospholipase A2-like central domain-containing protein" evidence="3">
    <location>
        <begin position="21"/>
        <end position="320"/>
    </location>
</feature>
<gene>
    <name evidence="5" type="ORF">C0Q70_18939</name>
</gene>
<proteinExistence type="predicted"/>
<keyword evidence="3" id="KW-0732">Signal</keyword>
<dbReference type="GO" id="GO:0005576">
    <property type="term" value="C:extracellular region"/>
    <property type="evidence" value="ECO:0007669"/>
    <property type="project" value="UniProtKB-SubCell"/>
</dbReference>
<keyword evidence="6" id="KW-1185">Reference proteome</keyword>
<dbReference type="Proteomes" id="UP000245119">
    <property type="component" value="Linkage Group LG12"/>
</dbReference>
<comment type="caution">
    <text evidence="5">The sequence shown here is derived from an EMBL/GenBank/DDBJ whole genome shotgun (WGS) entry which is preliminary data.</text>
</comment>
<dbReference type="PROSITE" id="PS00118">
    <property type="entry name" value="PA2_HIS"/>
    <property type="match status" value="2"/>
</dbReference>
<dbReference type="EMBL" id="PZQS01000012">
    <property type="protein sequence ID" value="PVD20778.1"/>
    <property type="molecule type" value="Genomic_DNA"/>
</dbReference>
<evidence type="ECO:0000313" key="6">
    <source>
        <dbReference type="Proteomes" id="UP000245119"/>
    </source>
</evidence>
<dbReference type="InterPro" id="IPR036444">
    <property type="entry name" value="PLipase_A2_dom_sf"/>
</dbReference>
<dbReference type="GO" id="GO:0050482">
    <property type="term" value="P:arachidonate secretion"/>
    <property type="evidence" value="ECO:0007669"/>
    <property type="project" value="InterPro"/>
</dbReference>
<dbReference type="SUPFAM" id="SSF48619">
    <property type="entry name" value="Phospholipase A2, PLA2"/>
    <property type="match status" value="2"/>
</dbReference>
<dbReference type="InterPro" id="IPR016090">
    <property type="entry name" value="PLA2-like_dom"/>
</dbReference>
<dbReference type="Pfam" id="PF05826">
    <property type="entry name" value="Phospholip_A2_2"/>
    <property type="match status" value="2"/>
</dbReference>
<dbReference type="STRING" id="400727.A0A2T7NI07"/>
<reference evidence="5 6" key="1">
    <citation type="submission" date="2018-04" db="EMBL/GenBank/DDBJ databases">
        <title>The genome of golden apple snail Pomacea canaliculata provides insight into stress tolerance and invasive adaptation.</title>
        <authorList>
            <person name="Liu C."/>
            <person name="Liu B."/>
            <person name="Ren Y."/>
            <person name="Zhang Y."/>
            <person name="Wang H."/>
            <person name="Li S."/>
            <person name="Jiang F."/>
            <person name="Yin L."/>
            <person name="Zhang G."/>
            <person name="Qian W."/>
            <person name="Fan W."/>
        </authorList>
    </citation>
    <scope>NUCLEOTIDE SEQUENCE [LARGE SCALE GENOMIC DNA]</scope>
    <source>
        <strain evidence="5">SZHN2017</strain>
        <tissue evidence="5">Muscle</tissue>
    </source>
</reference>